<evidence type="ECO:0000313" key="2">
    <source>
        <dbReference type="Proteomes" id="UP000789901"/>
    </source>
</evidence>
<keyword evidence="2" id="KW-1185">Reference proteome</keyword>
<evidence type="ECO:0000313" key="1">
    <source>
        <dbReference type="EMBL" id="CAG8853206.1"/>
    </source>
</evidence>
<dbReference type="EMBL" id="CAJVQB010121332">
    <property type="protein sequence ID" value="CAG8853206.1"/>
    <property type="molecule type" value="Genomic_DNA"/>
</dbReference>
<comment type="caution">
    <text evidence="1">The sequence shown here is derived from an EMBL/GenBank/DDBJ whole genome shotgun (WGS) entry which is preliminary data.</text>
</comment>
<organism evidence="1 2">
    <name type="scientific">Gigaspora margarita</name>
    <dbReference type="NCBI Taxonomy" id="4874"/>
    <lineage>
        <taxon>Eukaryota</taxon>
        <taxon>Fungi</taxon>
        <taxon>Fungi incertae sedis</taxon>
        <taxon>Mucoromycota</taxon>
        <taxon>Glomeromycotina</taxon>
        <taxon>Glomeromycetes</taxon>
        <taxon>Diversisporales</taxon>
        <taxon>Gigasporaceae</taxon>
        <taxon>Gigaspora</taxon>
    </lineage>
</organism>
<name>A0ABN7XED4_GIGMA</name>
<dbReference type="Proteomes" id="UP000789901">
    <property type="component" value="Unassembled WGS sequence"/>
</dbReference>
<sequence length="149" mass="17093">LDNTKSTKIVIKSNLFQPALPNYRPRMENIQQEQLQDAINRLIALWNQNPLLVEELLTLAENSITLPQPPNEELLVPVEDNVMPLQLSVEESLVPCNDILLFEDIEISAPVTENPNQIDNPVDSEKDYSRRIRNDLLVRSNNTPFRQNP</sequence>
<proteinExistence type="predicted"/>
<reference evidence="1 2" key="1">
    <citation type="submission" date="2021-06" db="EMBL/GenBank/DDBJ databases">
        <authorList>
            <person name="Kallberg Y."/>
            <person name="Tangrot J."/>
            <person name="Rosling A."/>
        </authorList>
    </citation>
    <scope>NUCLEOTIDE SEQUENCE [LARGE SCALE GENOMIC DNA]</scope>
    <source>
        <strain evidence="1 2">120-4 pot B 10/14</strain>
    </source>
</reference>
<protein>
    <submittedName>
        <fullName evidence="1">9735_t:CDS:1</fullName>
    </submittedName>
</protein>
<gene>
    <name evidence="1" type="ORF">GMARGA_LOCUS42027</name>
</gene>
<feature type="non-terminal residue" evidence="1">
    <location>
        <position position="1"/>
    </location>
</feature>
<feature type="non-terminal residue" evidence="1">
    <location>
        <position position="149"/>
    </location>
</feature>
<accession>A0ABN7XED4</accession>